<keyword evidence="9" id="KW-1185">Reference proteome</keyword>
<dbReference type="InterPro" id="IPR016032">
    <property type="entry name" value="Sig_transdc_resp-reg_C-effctor"/>
</dbReference>
<dbReference type="PROSITE" id="PS50110">
    <property type="entry name" value="RESPONSE_REGULATORY"/>
    <property type="match status" value="1"/>
</dbReference>
<dbReference type="PANTHER" id="PTHR43214">
    <property type="entry name" value="TWO-COMPONENT RESPONSE REGULATOR"/>
    <property type="match status" value="1"/>
</dbReference>
<dbReference type="Pfam" id="PF00196">
    <property type="entry name" value="GerE"/>
    <property type="match status" value="1"/>
</dbReference>
<dbReference type="SUPFAM" id="SSF52172">
    <property type="entry name" value="CheY-like"/>
    <property type="match status" value="1"/>
</dbReference>
<dbReference type="InterPro" id="IPR011006">
    <property type="entry name" value="CheY-like_superfamily"/>
</dbReference>
<evidence type="ECO:0000256" key="4">
    <source>
        <dbReference type="ARBA" id="ARBA00023163"/>
    </source>
</evidence>
<dbReference type="InterPro" id="IPR000792">
    <property type="entry name" value="Tscrpt_reg_LuxR_C"/>
</dbReference>
<accession>A0ABM9HA85</accession>
<evidence type="ECO:0000259" key="7">
    <source>
        <dbReference type="PROSITE" id="PS50110"/>
    </source>
</evidence>
<proteinExistence type="predicted"/>
<organism evidence="8 9">
    <name type="scientific">Nitrospina watsonii</name>
    <dbReference type="NCBI Taxonomy" id="1323948"/>
    <lineage>
        <taxon>Bacteria</taxon>
        <taxon>Pseudomonadati</taxon>
        <taxon>Nitrospinota/Tectimicrobiota group</taxon>
        <taxon>Nitrospinota</taxon>
        <taxon>Nitrospinia</taxon>
        <taxon>Nitrospinales</taxon>
        <taxon>Nitrospinaceae</taxon>
        <taxon>Nitrospina</taxon>
    </lineage>
</organism>
<reference evidence="8 9" key="1">
    <citation type="submission" date="2022-09" db="EMBL/GenBank/DDBJ databases">
        <authorList>
            <person name="Kop L."/>
        </authorList>
    </citation>
    <scope>NUCLEOTIDE SEQUENCE [LARGE SCALE GENOMIC DNA]</scope>
    <source>
        <strain evidence="8 9">347</strain>
    </source>
</reference>
<dbReference type="PROSITE" id="PS00622">
    <property type="entry name" value="HTH_LUXR_1"/>
    <property type="match status" value="1"/>
</dbReference>
<gene>
    <name evidence="8" type="ORF">NSPWAT_0185</name>
</gene>
<dbReference type="SMART" id="SM00421">
    <property type="entry name" value="HTH_LUXR"/>
    <property type="match status" value="1"/>
</dbReference>
<dbReference type="Pfam" id="PF00072">
    <property type="entry name" value="Response_reg"/>
    <property type="match status" value="1"/>
</dbReference>
<evidence type="ECO:0000259" key="6">
    <source>
        <dbReference type="PROSITE" id="PS50043"/>
    </source>
</evidence>
<dbReference type="CDD" id="cd06170">
    <property type="entry name" value="LuxR_C_like"/>
    <property type="match status" value="1"/>
</dbReference>
<dbReference type="Proteomes" id="UP001157733">
    <property type="component" value="Chromosome"/>
</dbReference>
<keyword evidence="4" id="KW-0804">Transcription</keyword>
<dbReference type="PROSITE" id="PS50043">
    <property type="entry name" value="HTH_LUXR_2"/>
    <property type="match status" value="1"/>
</dbReference>
<feature type="domain" description="Response regulatory" evidence="7">
    <location>
        <begin position="9"/>
        <end position="125"/>
    </location>
</feature>
<evidence type="ECO:0000256" key="2">
    <source>
        <dbReference type="ARBA" id="ARBA00023015"/>
    </source>
</evidence>
<dbReference type="EMBL" id="OX336137">
    <property type="protein sequence ID" value="CAI2717044.1"/>
    <property type="molecule type" value="Genomic_DNA"/>
</dbReference>
<keyword evidence="1 5" id="KW-0597">Phosphoprotein</keyword>
<evidence type="ECO:0000256" key="5">
    <source>
        <dbReference type="PROSITE-ProRule" id="PRU00169"/>
    </source>
</evidence>
<evidence type="ECO:0000256" key="1">
    <source>
        <dbReference type="ARBA" id="ARBA00022553"/>
    </source>
</evidence>
<dbReference type="InterPro" id="IPR039420">
    <property type="entry name" value="WalR-like"/>
</dbReference>
<dbReference type="RefSeq" id="WP_282010015.1">
    <property type="nucleotide sequence ID" value="NZ_OX336137.1"/>
</dbReference>
<keyword evidence="2" id="KW-0805">Transcription regulation</keyword>
<evidence type="ECO:0000256" key="3">
    <source>
        <dbReference type="ARBA" id="ARBA00023125"/>
    </source>
</evidence>
<dbReference type="SMART" id="SM00448">
    <property type="entry name" value="REC"/>
    <property type="match status" value="1"/>
</dbReference>
<dbReference type="InterPro" id="IPR058245">
    <property type="entry name" value="NreC/VraR/RcsB-like_REC"/>
</dbReference>
<protein>
    <submittedName>
        <fullName evidence="8">Response regulator, NarL-family</fullName>
    </submittedName>
</protein>
<feature type="modified residue" description="4-aspartylphosphate" evidence="5">
    <location>
        <position position="60"/>
    </location>
</feature>
<dbReference type="Gene3D" id="3.40.50.2300">
    <property type="match status" value="1"/>
</dbReference>
<dbReference type="InterPro" id="IPR001789">
    <property type="entry name" value="Sig_transdc_resp-reg_receiver"/>
</dbReference>
<dbReference type="PRINTS" id="PR00038">
    <property type="entry name" value="HTHLUXR"/>
</dbReference>
<keyword evidence="3" id="KW-0238">DNA-binding</keyword>
<dbReference type="PANTHER" id="PTHR43214:SF41">
    <property type="entry name" value="NITRATE_NITRITE RESPONSE REGULATOR PROTEIN NARP"/>
    <property type="match status" value="1"/>
</dbReference>
<feature type="domain" description="HTH luxR-type" evidence="6">
    <location>
        <begin position="148"/>
        <end position="213"/>
    </location>
</feature>
<evidence type="ECO:0000313" key="9">
    <source>
        <dbReference type="Proteomes" id="UP001157733"/>
    </source>
</evidence>
<sequence length="216" mass="23999">MKTSHNKIRVFVVDDHAVVRQGIKHIIVQNADMEVVGEASHGNEVLEKIKGLDIDVMLMDIEMPEKSGWEVMSQMKYSHPHLGVIILSIFPEDHYGVRLIKAGASGYLTKSSAPEQLVQAIRTVSGGGKFISPSLGEKLIQELDKKDGQPRHAVLSEREFQVFCMIASGKKTKEIADELSLSITTISTHRSNILEKMGMKNNAELIHYALKNGLVR</sequence>
<dbReference type="SUPFAM" id="SSF46894">
    <property type="entry name" value="C-terminal effector domain of the bipartite response regulators"/>
    <property type="match status" value="1"/>
</dbReference>
<dbReference type="CDD" id="cd17535">
    <property type="entry name" value="REC_NarL-like"/>
    <property type="match status" value="1"/>
</dbReference>
<name>A0ABM9HA85_9BACT</name>
<evidence type="ECO:0000313" key="8">
    <source>
        <dbReference type="EMBL" id="CAI2717044.1"/>
    </source>
</evidence>